<dbReference type="EMBL" id="BMUU01000015">
    <property type="protein sequence ID" value="GGY61234.1"/>
    <property type="molecule type" value="Genomic_DNA"/>
</dbReference>
<dbReference type="Proteomes" id="UP000600946">
    <property type="component" value="Unassembled WGS sequence"/>
</dbReference>
<name>A0ABQ3AR14_9ACTN</name>
<gene>
    <name evidence="1" type="ORF">GCM10010326_65040</name>
</gene>
<proteinExistence type="predicted"/>
<evidence type="ECO:0000313" key="1">
    <source>
        <dbReference type="EMBL" id="GGY61234.1"/>
    </source>
</evidence>
<accession>A0ABQ3AR14</accession>
<evidence type="ECO:0000313" key="2">
    <source>
        <dbReference type="Proteomes" id="UP000600946"/>
    </source>
</evidence>
<comment type="caution">
    <text evidence="1">The sequence shown here is derived from an EMBL/GenBank/DDBJ whole genome shotgun (WGS) entry which is preliminary data.</text>
</comment>
<sequence>MRSLHEWASVDWAQLYEDLDAVLHGEQEMSHHTAGSFGPGPVRRCTDAEKVIERLRMALKLLTARAQHDRVDEKHPSIAHLINLARVLRAQEVTGDLDQVLGLVRKLAAVTLDLVERLEATGTMRGLAEC</sequence>
<reference evidence="2" key="1">
    <citation type="journal article" date="2019" name="Int. J. Syst. Evol. Microbiol.">
        <title>The Global Catalogue of Microorganisms (GCM) 10K type strain sequencing project: providing services to taxonomists for standard genome sequencing and annotation.</title>
        <authorList>
            <consortium name="The Broad Institute Genomics Platform"/>
            <consortium name="The Broad Institute Genome Sequencing Center for Infectious Disease"/>
            <person name="Wu L."/>
            <person name="Ma J."/>
        </authorList>
    </citation>
    <scope>NUCLEOTIDE SEQUENCE [LARGE SCALE GENOMIC DNA]</scope>
    <source>
        <strain evidence="2">JCM 4594</strain>
    </source>
</reference>
<protein>
    <submittedName>
        <fullName evidence="1">Uncharacterized protein</fullName>
    </submittedName>
</protein>
<keyword evidence="2" id="KW-1185">Reference proteome</keyword>
<organism evidence="1 2">
    <name type="scientific">Streptomyces xanthochromogenes</name>
    <dbReference type="NCBI Taxonomy" id="67384"/>
    <lineage>
        <taxon>Bacteria</taxon>
        <taxon>Bacillati</taxon>
        <taxon>Actinomycetota</taxon>
        <taxon>Actinomycetes</taxon>
        <taxon>Kitasatosporales</taxon>
        <taxon>Streptomycetaceae</taxon>
        <taxon>Streptomyces</taxon>
    </lineage>
</organism>